<evidence type="ECO:0000259" key="6">
    <source>
        <dbReference type="Pfam" id="PF08281"/>
    </source>
</evidence>
<comment type="similarity">
    <text evidence="1">Belongs to the sigma-70 factor family. ECF subfamily.</text>
</comment>
<dbReference type="RefSeq" id="WP_425432927.1">
    <property type="nucleotide sequence ID" value="NZ_LT960614.1"/>
</dbReference>
<dbReference type="KEGG" id="hdi:HDIA_1607"/>
<dbReference type="Proteomes" id="UP000223606">
    <property type="component" value="Chromosome 1"/>
</dbReference>
<sequence length="196" mass="22327">MKMVMEGEASQNAGHMLMDSLETALAACARGERAGLRHIYETEAPRLLAVAERILRRRELAEEAVQDGFIQIWSRADQYEPGRGSARGWIYAVVRNRSLNMLRDGRREDLVSDDRMEALQDGGQLEELLASWHRLDRDSRLRECLAQLDEIRRRSILMAYVCGYTHGEIAGRLKLPLGTAKSWIRRGLSALRECMA</sequence>
<dbReference type="EMBL" id="LT960614">
    <property type="protein sequence ID" value="SON55148.1"/>
    <property type="molecule type" value="Genomic_DNA"/>
</dbReference>
<dbReference type="SUPFAM" id="SSF88946">
    <property type="entry name" value="Sigma2 domain of RNA polymerase sigma factors"/>
    <property type="match status" value="1"/>
</dbReference>
<feature type="domain" description="RNA polymerase sigma-70 region 2" evidence="5">
    <location>
        <begin position="39"/>
        <end position="107"/>
    </location>
</feature>
<keyword evidence="3" id="KW-0731">Sigma factor</keyword>
<dbReference type="InterPro" id="IPR036388">
    <property type="entry name" value="WH-like_DNA-bd_sf"/>
</dbReference>
<dbReference type="GO" id="GO:0003677">
    <property type="term" value="F:DNA binding"/>
    <property type="evidence" value="ECO:0007669"/>
    <property type="project" value="InterPro"/>
</dbReference>
<evidence type="ECO:0000256" key="4">
    <source>
        <dbReference type="ARBA" id="ARBA00023163"/>
    </source>
</evidence>
<dbReference type="SUPFAM" id="SSF88659">
    <property type="entry name" value="Sigma3 and sigma4 domains of RNA polymerase sigma factors"/>
    <property type="match status" value="1"/>
</dbReference>
<dbReference type="GO" id="GO:0006352">
    <property type="term" value="P:DNA-templated transcription initiation"/>
    <property type="evidence" value="ECO:0007669"/>
    <property type="project" value="InterPro"/>
</dbReference>
<keyword evidence="8" id="KW-1185">Reference proteome</keyword>
<organism evidence="7 8">
    <name type="scientific">Hartmannibacter diazotrophicus</name>
    <dbReference type="NCBI Taxonomy" id="1482074"/>
    <lineage>
        <taxon>Bacteria</taxon>
        <taxon>Pseudomonadati</taxon>
        <taxon>Pseudomonadota</taxon>
        <taxon>Alphaproteobacteria</taxon>
        <taxon>Hyphomicrobiales</taxon>
        <taxon>Pleomorphomonadaceae</taxon>
        <taxon>Hartmannibacter</taxon>
    </lineage>
</organism>
<gene>
    <name evidence="7" type="primary">sigK_1</name>
    <name evidence="7" type="ORF">HDIA_1607</name>
</gene>
<evidence type="ECO:0000256" key="2">
    <source>
        <dbReference type="ARBA" id="ARBA00023015"/>
    </source>
</evidence>
<evidence type="ECO:0000259" key="5">
    <source>
        <dbReference type="Pfam" id="PF04542"/>
    </source>
</evidence>
<dbReference type="Gene3D" id="1.10.10.10">
    <property type="entry name" value="Winged helix-like DNA-binding domain superfamily/Winged helix DNA-binding domain"/>
    <property type="match status" value="1"/>
</dbReference>
<dbReference type="Pfam" id="PF08281">
    <property type="entry name" value="Sigma70_r4_2"/>
    <property type="match status" value="1"/>
</dbReference>
<dbReference type="InterPro" id="IPR007627">
    <property type="entry name" value="RNA_pol_sigma70_r2"/>
</dbReference>
<accession>A0A2C9D4S5</accession>
<dbReference type="InterPro" id="IPR013249">
    <property type="entry name" value="RNA_pol_sigma70_r4_t2"/>
</dbReference>
<dbReference type="Gene3D" id="1.10.1740.10">
    <property type="match status" value="1"/>
</dbReference>
<dbReference type="InterPro" id="IPR014284">
    <property type="entry name" value="RNA_pol_sigma-70_dom"/>
</dbReference>
<dbReference type="InterPro" id="IPR013325">
    <property type="entry name" value="RNA_pol_sigma_r2"/>
</dbReference>
<evidence type="ECO:0000313" key="7">
    <source>
        <dbReference type="EMBL" id="SON55148.1"/>
    </source>
</evidence>
<evidence type="ECO:0000256" key="3">
    <source>
        <dbReference type="ARBA" id="ARBA00023082"/>
    </source>
</evidence>
<keyword evidence="2" id="KW-0805">Transcription regulation</keyword>
<dbReference type="AlphaFoldDB" id="A0A2C9D4S5"/>
<dbReference type="InterPro" id="IPR039425">
    <property type="entry name" value="RNA_pol_sigma-70-like"/>
</dbReference>
<dbReference type="Pfam" id="PF04542">
    <property type="entry name" value="Sigma70_r2"/>
    <property type="match status" value="1"/>
</dbReference>
<dbReference type="PANTHER" id="PTHR43133:SF62">
    <property type="entry name" value="RNA POLYMERASE SIGMA FACTOR SIGZ"/>
    <property type="match status" value="1"/>
</dbReference>
<keyword evidence="4" id="KW-0804">Transcription</keyword>
<name>A0A2C9D4S5_9HYPH</name>
<dbReference type="PANTHER" id="PTHR43133">
    <property type="entry name" value="RNA POLYMERASE ECF-TYPE SIGMA FACTO"/>
    <property type="match status" value="1"/>
</dbReference>
<proteinExistence type="inferred from homology"/>
<dbReference type="InterPro" id="IPR013324">
    <property type="entry name" value="RNA_pol_sigma_r3/r4-like"/>
</dbReference>
<reference evidence="8" key="1">
    <citation type="submission" date="2017-09" db="EMBL/GenBank/DDBJ databases">
        <title>Genome sequence of Nannocystis excedens DSM 71.</title>
        <authorList>
            <person name="Blom J."/>
        </authorList>
    </citation>
    <scope>NUCLEOTIDE SEQUENCE [LARGE SCALE GENOMIC DNA]</scope>
    <source>
        <strain evidence="8">type strain: E19</strain>
    </source>
</reference>
<evidence type="ECO:0000313" key="8">
    <source>
        <dbReference type="Proteomes" id="UP000223606"/>
    </source>
</evidence>
<feature type="domain" description="RNA polymerase sigma factor 70 region 4 type 2" evidence="6">
    <location>
        <begin position="140"/>
        <end position="191"/>
    </location>
</feature>
<evidence type="ECO:0000256" key="1">
    <source>
        <dbReference type="ARBA" id="ARBA00010641"/>
    </source>
</evidence>
<protein>
    <submittedName>
        <fullName evidence="7">Sigma-K factor</fullName>
    </submittedName>
</protein>
<dbReference type="GO" id="GO:0016987">
    <property type="term" value="F:sigma factor activity"/>
    <property type="evidence" value="ECO:0007669"/>
    <property type="project" value="UniProtKB-KW"/>
</dbReference>
<dbReference type="NCBIfam" id="TIGR02937">
    <property type="entry name" value="sigma70-ECF"/>
    <property type="match status" value="1"/>
</dbReference>